<organism evidence="1 2">
    <name type="scientific">Araneus ventricosus</name>
    <name type="common">Orbweaver spider</name>
    <name type="synonym">Epeira ventricosa</name>
    <dbReference type="NCBI Taxonomy" id="182803"/>
    <lineage>
        <taxon>Eukaryota</taxon>
        <taxon>Metazoa</taxon>
        <taxon>Ecdysozoa</taxon>
        <taxon>Arthropoda</taxon>
        <taxon>Chelicerata</taxon>
        <taxon>Arachnida</taxon>
        <taxon>Araneae</taxon>
        <taxon>Araneomorphae</taxon>
        <taxon>Entelegynae</taxon>
        <taxon>Araneoidea</taxon>
        <taxon>Araneidae</taxon>
        <taxon>Araneus</taxon>
    </lineage>
</organism>
<comment type="caution">
    <text evidence="1">The sequence shown here is derived from an EMBL/GenBank/DDBJ whole genome shotgun (WGS) entry which is preliminary data.</text>
</comment>
<evidence type="ECO:0000313" key="2">
    <source>
        <dbReference type="Proteomes" id="UP000499080"/>
    </source>
</evidence>
<reference evidence="1 2" key="1">
    <citation type="journal article" date="2019" name="Sci. Rep.">
        <title>Orb-weaving spider Araneus ventricosus genome elucidates the spidroin gene catalogue.</title>
        <authorList>
            <person name="Kono N."/>
            <person name="Nakamura H."/>
            <person name="Ohtoshi R."/>
            <person name="Moran D.A.P."/>
            <person name="Shinohara A."/>
            <person name="Yoshida Y."/>
            <person name="Fujiwara M."/>
            <person name="Mori M."/>
            <person name="Tomita M."/>
            <person name="Arakawa K."/>
        </authorList>
    </citation>
    <scope>NUCLEOTIDE SEQUENCE [LARGE SCALE GENOMIC DNA]</scope>
</reference>
<accession>A0A4Y2GNV5</accession>
<name>A0A4Y2GNV5_ARAVE</name>
<dbReference type="Proteomes" id="UP000499080">
    <property type="component" value="Unassembled WGS sequence"/>
</dbReference>
<proteinExistence type="predicted"/>
<protein>
    <submittedName>
        <fullName evidence="1">Uncharacterized protein</fullName>
    </submittedName>
</protein>
<gene>
    <name evidence="1" type="ORF">AVEN_168395_1</name>
</gene>
<sequence length="127" mass="14202">MDSSAPFPLFSSLRLVGDINGRPSSLISPLRVPLMTTRPTAFSPLSEQQPAEIRPTTVEIVWPVKGGLVVRVLMTSAASRWRLGSHVPMSFWMLIVCLITLRSLSHPIYQIMDRVNSLPKYKQTITI</sequence>
<evidence type="ECO:0000313" key="1">
    <source>
        <dbReference type="EMBL" id="GBM55253.1"/>
    </source>
</evidence>
<dbReference type="AlphaFoldDB" id="A0A4Y2GNV5"/>
<dbReference type="EMBL" id="BGPR01001493">
    <property type="protein sequence ID" value="GBM55253.1"/>
    <property type="molecule type" value="Genomic_DNA"/>
</dbReference>
<keyword evidence="2" id="KW-1185">Reference proteome</keyword>